<evidence type="ECO:0000313" key="1">
    <source>
        <dbReference type="EMBL" id="KAK2723273.1"/>
    </source>
</evidence>
<keyword evidence="2" id="KW-1185">Reference proteome</keyword>
<evidence type="ECO:0000313" key="2">
    <source>
        <dbReference type="Proteomes" id="UP001187531"/>
    </source>
</evidence>
<feature type="non-terminal residue" evidence="1">
    <location>
        <position position="108"/>
    </location>
</feature>
<dbReference type="AlphaFoldDB" id="A0AA88I8I3"/>
<name>A0AA88I8I3_ARTSF</name>
<gene>
    <name evidence="1" type="ORF">QYM36_001809</name>
</gene>
<feature type="non-terminal residue" evidence="1">
    <location>
        <position position="1"/>
    </location>
</feature>
<organism evidence="1 2">
    <name type="scientific">Artemia franciscana</name>
    <name type="common">Brine shrimp</name>
    <name type="synonym">Artemia sanfranciscana</name>
    <dbReference type="NCBI Taxonomy" id="6661"/>
    <lineage>
        <taxon>Eukaryota</taxon>
        <taxon>Metazoa</taxon>
        <taxon>Ecdysozoa</taxon>
        <taxon>Arthropoda</taxon>
        <taxon>Crustacea</taxon>
        <taxon>Branchiopoda</taxon>
        <taxon>Anostraca</taxon>
        <taxon>Artemiidae</taxon>
        <taxon>Artemia</taxon>
    </lineage>
</organism>
<sequence>KDRQKPLKIEGLTKIRKTFVLLAQCNFDLLIKCYGEVEVHFTEEKMAAKLLHIYRKDHLTSMRGDDVAMFDWNQISPLVLAPLDHSNEIDVISVYKYERPAALKDSIL</sequence>
<comment type="caution">
    <text evidence="1">The sequence shown here is derived from an EMBL/GenBank/DDBJ whole genome shotgun (WGS) entry which is preliminary data.</text>
</comment>
<reference evidence="1" key="1">
    <citation type="submission" date="2023-07" db="EMBL/GenBank/DDBJ databases">
        <title>Chromosome-level genome assembly of Artemia franciscana.</title>
        <authorList>
            <person name="Jo E."/>
        </authorList>
    </citation>
    <scope>NUCLEOTIDE SEQUENCE</scope>
    <source>
        <tissue evidence="1">Whole body</tissue>
    </source>
</reference>
<proteinExistence type="predicted"/>
<dbReference type="Proteomes" id="UP001187531">
    <property type="component" value="Unassembled WGS sequence"/>
</dbReference>
<protein>
    <submittedName>
        <fullName evidence="1">Uncharacterized protein</fullName>
    </submittedName>
</protein>
<dbReference type="EMBL" id="JAVRJZ010000004">
    <property type="protein sequence ID" value="KAK2723273.1"/>
    <property type="molecule type" value="Genomic_DNA"/>
</dbReference>
<accession>A0AA88I8I3</accession>